<dbReference type="InterPro" id="IPR039164">
    <property type="entry name" value="UBR1-like"/>
</dbReference>
<dbReference type="AlphaFoldDB" id="A0A146KIQ8"/>
<proteinExistence type="inferred from homology"/>
<evidence type="ECO:0000256" key="1">
    <source>
        <dbReference type="ARBA" id="ARBA00000900"/>
    </source>
</evidence>
<gene>
    <name evidence="12" type="ORF">TPC1_11965</name>
</gene>
<evidence type="ECO:0000259" key="11">
    <source>
        <dbReference type="PROSITE" id="PS51157"/>
    </source>
</evidence>
<comment type="pathway">
    <text evidence="2 10">Protein modification; protein ubiquitination.</text>
</comment>
<evidence type="ECO:0000256" key="5">
    <source>
        <dbReference type="ARBA" id="ARBA00022771"/>
    </source>
</evidence>
<dbReference type="EMBL" id="GDID01001467">
    <property type="protein sequence ID" value="JAP95139.1"/>
    <property type="molecule type" value="Transcribed_RNA"/>
</dbReference>
<keyword evidence="4 10" id="KW-0479">Metal-binding</keyword>
<dbReference type="GO" id="GO:0005737">
    <property type="term" value="C:cytoplasm"/>
    <property type="evidence" value="ECO:0007669"/>
    <property type="project" value="TreeGrafter"/>
</dbReference>
<dbReference type="GO" id="GO:0008270">
    <property type="term" value="F:zinc ion binding"/>
    <property type="evidence" value="ECO:0007669"/>
    <property type="project" value="UniProtKB-UniRule"/>
</dbReference>
<dbReference type="Gene3D" id="2.10.110.30">
    <property type="match status" value="1"/>
</dbReference>
<protein>
    <recommendedName>
        <fullName evidence="10">E3 ubiquitin-protein ligase</fullName>
        <ecNumber evidence="10">2.3.2.27</ecNumber>
    </recommendedName>
</protein>
<dbReference type="GO" id="GO:0000151">
    <property type="term" value="C:ubiquitin ligase complex"/>
    <property type="evidence" value="ECO:0007669"/>
    <property type="project" value="TreeGrafter"/>
</dbReference>
<evidence type="ECO:0000256" key="2">
    <source>
        <dbReference type="ARBA" id="ARBA00004906"/>
    </source>
</evidence>
<dbReference type="EC" id="2.3.2.27" evidence="10"/>
<evidence type="ECO:0000256" key="3">
    <source>
        <dbReference type="ARBA" id="ARBA00022679"/>
    </source>
</evidence>
<dbReference type="InterPro" id="IPR003126">
    <property type="entry name" value="Znf_UBR"/>
</dbReference>
<evidence type="ECO:0000256" key="10">
    <source>
        <dbReference type="RuleBase" id="RU366018"/>
    </source>
</evidence>
<dbReference type="PANTHER" id="PTHR21497:SF24">
    <property type="entry name" value="E3 UBIQUITIN-PROTEIN LIGASE UBR1"/>
    <property type="match status" value="1"/>
</dbReference>
<sequence length="193" mass="22426">KNLTDVIQFEIQDVPQFVPAQKFEIVDRLVNQCIKSNSRFKGRDLKYIADNTKHMVCGASILNMSSIKCYTCSIDPCSVFCQNCFEPEKHVGHNFKIISGQGLCDCGFAQTINPAGFCKNHEGNHKVVDLFQIYQNDFDLPRLAAFLTSVFQIYFEYVNKIFNLKDELEVRTHHQNLFKFHHLMNYIFKQQID</sequence>
<evidence type="ECO:0000256" key="4">
    <source>
        <dbReference type="ARBA" id="ARBA00022723"/>
    </source>
</evidence>
<organism evidence="12">
    <name type="scientific">Trepomonas sp. PC1</name>
    <dbReference type="NCBI Taxonomy" id="1076344"/>
    <lineage>
        <taxon>Eukaryota</taxon>
        <taxon>Metamonada</taxon>
        <taxon>Diplomonadida</taxon>
        <taxon>Hexamitidae</taxon>
        <taxon>Hexamitinae</taxon>
        <taxon>Trepomonas</taxon>
    </lineage>
</organism>
<evidence type="ECO:0000313" key="12">
    <source>
        <dbReference type="EMBL" id="JAP95139.1"/>
    </source>
</evidence>
<dbReference type="UniPathway" id="UPA00143"/>
<dbReference type="PANTHER" id="PTHR21497">
    <property type="entry name" value="UBIQUITIN LIGASE E3 ALPHA-RELATED"/>
    <property type="match status" value="1"/>
</dbReference>
<dbReference type="FunFam" id="2.10.110.30:FF:000002">
    <property type="entry name" value="Putative e3 ubiquitin-protein ligase ubr3"/>
    <property type="match status" value="1"/>
</dbReference>
<evidence type="ECO:0000256" key="6">
    <source>
        <dbReference type="ARBA" id="ARBA00022786"/>
    </source>
</evidence>
<evidence type="ECO:0000256" key="7">
    <source>
        <dbReference type="ARBA" id="ARBA00022833"/>
    </source>
</evidence>
<feature type="non-terminal residue" evidence="12">
    <location>
        <position position="1"/>
    </location>
</feature>
<reference evidence="12" key="1">
    <citation type="submission" date="2015-07" db="EMBL/GenBank/DDBJ databases">
        <title>Adaptation to a free-living lifestyle via gene acquisitions in the diplomonad Trepomonas sp. PC1.</title>
        <authorList>
            <person name="Xu F."/>
            <person name="Jerlstrom-Hultqvist J."/>
            <person name="Kolisko M."/>
            <person name="Simpson A.G.B."/>
            <person name="Roger A.J."/>
            <person name="Svard S.G."/>
            <person name="Andersson J.O."/>
        </authorList>
    </citation>
    <scope>NUCLEOTIDE SEQUENCE</scope>
    <source>
        <strain evidence="12">PC1</strain>
    </source>
</reference>
<keyword evidence="6 10" id="KW-0833">Ubl conjugation pathway</keyword>
<comment type="similarity">
    <text evidence="8 10">Belongs to the E3 ubiquitin-protein ligase UBR1-like family.</text>
</comment>
<feature type="zinc finger region" description="UBR-type" evidence="9">
    <location>
        <begin position="55"/>
        <end position="123"/>
    </location>
</feature>
<comment type="catalytic activity">
    <reaction evidence="1 10">
        <text>S-ubiquitinyl-[E2 ubiquitin-conjugating enzyme]-L-cysteine + [acceptor protein]-L-lysine = [E2 ubiquitin-conjugating enzyme]-L-cysteine + N(6)-ubiquitinyl-[acceptor protein]-L-lysine.</text>
        <dbReference type="EC" id="2.3.2.27"/>
    </reaction>
</comment>
<dbReference type="PROSITE" id="PS51157">
    <property type="entry name" value="ZF_UBR"/>
    <property type="match status" value="1"/>
</dbReference>
<dbReference type="Pfam" id="PF02207">
    <property type="entry name" value="zf-UBR"/>
    <property type="match status" value="1"/>
</dbReference>
<evidence type="ECO:0000256" key="9">
    <source>
        <dbReference type="PROSITE-ProRule" id="PRU00508"/>
    </source>
</evidence>
<dbReference type="GO" id="GO:0016567">
    <property type="term" value="P:protein ubiquitination"/>
    <property type="evidence" value="ECO:0007669"/>
    <property type="project" value="UniProtKB-UniRule"/>
</dbReference>
<feature type="domain" description="UBR-type" evidence="11">
    <location>
        <begin position="55"/>
        <end position="123"/>
    </location>
</feature>
<name>A0A146KIQ8_9EUKA</name>
<keyword evidence="5 10" id="KW-0863">Zinc-finger</keyword>
<evidence type="ECO:0000256" key="8">
    <source>
        <dbReference type="ARBA" id="ARBA00046341"/>
    </source>
</evidence>
<keyword evidence="7 10" id="KW-0862">Zinc</keyword>
<comment type="function">
    <text evidence="10">Ubiquitin ligase protein which is a component of the N-end rule pathway. Recognizes and binds to proteins bearing specific N-terminal residues that are destabilizing according to the N-end rule, leading to their ubiquitination and subsequent degradation.</text>
</comment>
<feature type="non-terminal residue" evidence="12">
    <location>
        <position position="193"/>
    </location>
</feature>
<accession>A0A146KIQ8</accession>
<dbReference type="SMART" id="SM00396">
    <property type="entry name" value="ZnF_UBR1"/>
    <property type="match status" value="1"/>
</dbReference>
<dbReference type="GO" id="GO:0071596">
    <property type="term" value="P:ubiquitin-dependent protein catabolic process via the N-end rule pathway"/>
    <property type="evidence" value="ECO:0007669"/>
    <property type="project" value="UniProtKB-UniRule"/>
</dbReference>
<dbReference type="GO" id="GO:0061630">
    <property type="term" value="F:ubiquitin protein ligase activity"/>
    <property type="evidence" value="ECO:0007669"/>
    <property type="project" value="UniProtKB-UniRule"/>
</dbReference>
<keyword evidence="3 10" id="KW-0808">Transferase</keyword>